<gene>
    <name evidence="1" type="ORF">BU14_0091s0019</name>
</gene>
<sequence length="362" mass="38863">MDLGIDALPDDAVRLVVRELARTGNADFFHFAVTCHRIFSMAVTELRVVELGPPFVFESVSNEDLAVAEQLSRIAAHMLRLAGPRRRVVLRGDALPEPPAWEQEWHVQRRNATNSFLRRVLAAVAIAPVESLELDATAVRLVSAGVPVASPGSVLALKIDDLAMPELVIPGLTSLLAQVGPSLHQLVLDDLLQSFGCDDTPSAALPEIVAGLPGPPPVLLPQLSTLHLAGEVTEEAMARLVEAAPLVQYLYITGEISLNALRPAALPAWPSLAIVMVVLTRLPLQQIGARPFLSGRRLTHLMICEADETDIIGALSYASPLPSEASGALAAMVEQPDAYVIRIASANFVRTRFPPAAWRVGD</sequence>
<dbReference type="AlphaFoldDB" id="A0A1X6PDS1"/>
<keyword evidence="2" id="KW-1185">Reference proteome</keyword>
<proteinExistence type="predicted"/>
<reference evidence="1 2" key="1">
    <citation type="submission" date="2017-03" db="EMBL/GenBank/DDBJ databases">
        <title>WGS assembly of Porphyra umbilicalis.</title>
        <authorList>
            <person name="Brawley S.H."/>
            <person name="Blouin N.A."/>
            <person name="Ficko-Blean E."/>
            <person name="Wheeler G.L."/>
            <person name="Lohr M."/>
            <person name="Goodson H.V."/>
            <person name="Jenkins J.W."/>
            <person name="Blaby-Haas C.E."/>
            <person name="Helliwell K.E."/>
            <person name="Chan C."/>
            <person name="Marriage T."/>
            <person name="Bhattacharya D."/>
            <person name="Klein A.S."/>
            <person name="Badis Y."/>
            <person name="Brodie J."/>
            <person name="Cao Y."/>
            <person name="Collen J."/>
            <person name="Dittami S.M."/>
            <person name="Gachon C.M."/>
            <person name="Green B.R."/>
            <person name="Karpowicz S."/>
            <person name="Kim J.W."/>
            <person name="Kudahl U."/>
            <person name="Lin S."/>
            <person name="Michel G."/>
            <person name="Mittag M."/>
            <person name="Olson B.J."/>
            <person name="Pangilinan J."/>
            <person name="Peng Y."/>
            <person name="Qiu H."/>
            <person name="Shu S."/>
            <person name="Singer J.T."/>
            <person name="Smith A.G."/>
            <person name="Sprecher B.N."/>
            <person name="Wagner V."/>
            <person name="Wang W."/>
            <person name="Wang Z.-Y."/>
            <person name="Yan J."/>
            <person name="Yarish C."/>
            <person name="Zoeuner-Riek S."/>
            <person name="Zhuang Y."/>
            <person name="Zou Y."/>
            <person name="Lindquist E.A."/>
            <person name="Grimwood J."/>
            <person name="Barry K."/>
            <person name="Rokhsar D.S."/>
            <person name="Schmutz J."/>
            <person name="Stiller J.W."/>
            <person name="Grossman A.R."/>
            <person name="Prochnik S.E."/>
        </authorList>
    </citation>
    <scope>NUCLEOTIDE SEQUENCE [LARGE SCALE GENOMIC DNA]</scope>
    <source>
        <strain evidence="1">4086291</strain>
    </source>
</reference>
<evidence type="ECO:0000313" key="2">
    <source>
        <dbReference type="Proteomes" id="UP000218209"/>
    </source>
</evidence>
<dbReference type="EMBL" id="KV918799">
    <property type="protein sequence ID" value="OSX79039.1"/>
    <property type="molecule type" value="Genomic_DNA"/>
</dbReference>
<organism evidence="1 2">
    <name type="scientific">Porphyra umbilicalis</name>
    <name type="common">Purple laver</name>
    <name type="synonym">Red alga</name>
    <dbReference type="NCBI Taxonomy" id="2786"/>
    <lineage>
        <taxon>Eukaryota</taxon>
        <taxon>Rhodophyta</taxon>
        <taxon>Bangiophyceae</taxon>
        <taxon>Bangiales</taxon>
        <taxon>Bangiaceae</taxon>
        <taxon>Porphyra</taxon>
    </lineage>
</organism>
<evidence type="ECO:0000313" key="1">
    <source>
        <dbReference type="EMBL" id="OSX79039.1"/>
    </source>
</evidence>
<dbReference type="Proteomes" id="UP000218209">
    <property type="component" value="Unassembled WGS sequence"/>
</dbReference>
<protein>
    <submittedName>
        <fullName evidence="1">Uncharacterized protein</fullName>
    </submittedName>
</protein>
<accession>A0A1X6PDS1</accession>
<name>A0A1X6PDS1_PORUM</name>